<keyword evidence="3" id="KW-1185">Reference proteome</keyword>
<protein>
    <submittedName>
        <fullName evidence="1 2">Uncharacterized protein</fullName>
    </submittedName>
</protein>
<reference evidence="1" key="2">
    <citation type="submission" date="2017-06" db="EMBL/GenBank/DDBJ databases">
        <title>WGS assembly of Brachypodium distachyon.</title>
        <authorList>
            <consortium name="The International Brachypodium Initiative"/>
            <person name="Lucas S."/>
            <person name="Harmon-Smith M."/>
            <person name="Lail K."/>
            <person name="Tice H."/>
            <person name="Grimwood J."/>
            <person name="Bruce D."/>
            <person name="Barry K."/>
            <person name="Shu S."/>
            <person name="Lindquist E."/>
            <person name="Wang M."/>
            <person name="Pitluck S."/>
            <person name="Vogel J.P."/>
            <person name="Garvin D.F."/>
            <person name="Mockler T.C."/>
            <person name="Schmutz J."/>
            <person name="Rokhsar D."/>
            <person name="Bevan M.W."/>
        </authorList>
    </citation>
    <scope>NUCLEOTIDE SEQUENCE</scope>
    <source>
        <strain evidence="1">Bd21</strain>
    </source>
</reference>
<proteinExistence type="predicted"/>
<evidence type="ECO:0000313" key="1">
    <source>
        <dbReference type="EMBL" id="PNT76898.1"/>
    </source>
</evidence>
<dbReference type="OrthoDB" id="683172at2759"/>
<reference evidence="2" key="3">
    <citation type="submission" date="2018-08" db="UniProtKB">
        <authorList>
            <consortium name="EnsemblPlants"/>
        </authorList>
    </citation>
    <scope>IDENTIFICATION</scope>
    <source>
        <strain evidence="2">cv. Bd21</strain>
    </source>
</reference>
<name>A0A2K2DRJ7_BRADI</name>
<dbReference type="Gramene" id="PNT76898">
    <property type="protein sequence ID" value="PNT76898"/>
    <property type="gene ID" value="BRADI_1g55415v3"/>
</dbReference>
<dbReference type="ExpressionAtlas" id="A0A2K2DRJ7">
    <property type="expression patterns" value="baseline and differential"/>
</dbReference>
<gene>
    <name evidence="2" type="primary">LOC104581696</name>
    <name evidence="1" type="ORF">BRADI_1g55415v3</name>
</gene>
<sequence length="241" mass="27051">MAIGIIIEEEIGSYEEYLDMATQTLIIDGIADLRAMISNGNTISNSLAAPVLYWCCPKLSSCAFVAAICWLFRIVEYLVRYHLGHILECDTAVYSSGTCDVHLILDSTRDPIILPPVTPAEHFRVIVHPVSGGQSYEAYLLECREAFHSNRVMGITGVTTDSQPDGIYYCMHIANELKRTDEAKEIVTSGWIYGRGLYAVDMVTVHQDTTITEVLPGTGRMSKWNYWSRCKLKRKPLVLKH</sequence>
<accession>A0A2K2DRJ7</accession>
<dbReference type="EnsemblPlants" id="PNT76898">
    <property type="protein sequence ID" value="PNT76898"/>
    <property type="gene ID" value="BRADI_1g55415v3"/>
</dbReference>
<reference evidence="1 2" key="1">
    <citation type="journal article" date="2010" name="Nature">
        <title>Genome sequencing and analysis of the model grass Brachypodium distachyon.</title>
        <authorList>
            <consortium name="International Brachypodium Initiative"/>
        </authorList>
    </citation>
    <scope>NUCLEOTIDE SEQUENCE [LARGE SCALE GENOMIC DNA]</scope>
    <source>
        <strain evidence="1">Bd21</strain>
        <strain evidence="2">cv. Bd21</strain>
    </source>
</reference>
<dbReference type="EMBL" id="CM000880">
    <property type="protein sequence ID" value="PNT76898.1"/>
    <property type="molecule type" value="Genomic_DNA"/>
</dbReference>
<evidence type="ECO:0000313" key="2">
    <source>
        <dbReference type="EnsemblPlants" id="PNT76898"/>
    </source>
</evidence>
<dbReference type="Proteomes" id="UP000008810">
    <property type="component" value="Chromosome 1"/>
</dbReference>
<organism evidence="1">
    <name type="scientific">Brachypodium distachyon</name>
    <name type="common">Purple false brome</name>
    <name type="synonym">Trachynia distachya</name>
    <dbReference type="NCBI Taxonomy" id="15368"/>
    <lineage>
        <taxon>Eukaryota</taxon>
        <taxon>Viridiplantae</taxon>
        <taxon>Streptophyta</taxon>
        <taxon>Embryophyta</taxon>
        <taxon>Tracheophyta</taxon>
        <taxon>Spermatophyta</taxon>
        <taxon>Magnoliopsida</taxon>
        <taxon>Liliopsida</taxon>
        <taxon>Poales</taxon>
        <taxon>Poaceae</taxon>
        <taxon>BOP clade</taxon>
        <taxon>Pooideae</taxon>
        <taxon>Stipodae</taxon>
        <taxon>Brachypodieae</taxon>
        <taxon>Brachypodium</taxon>
    </lineage>
</organism>
<dbReference type="AlphaFoldDB" id="A0A2K2DRJ7"/>
<evidence type="ECO:0000313" key="3">
    <source>
        <dbReference type="Proteomes" id="UP000008810"/>
    </source>
</evidence>